<dbReference type="GeneID" id="54302879"/>
<evidence type="ECO:0000313" key="9">
    <source>
        <dbReference type="EMBL" id="KAF2137195.1"/>
    </source>
</evidence>
<reference evidence="9" key="1">
    <citation type="journal article" date="2020" name="Stud. Mycol.">
        <title>101 Dothideomycetes genomes: a test case for predicting lifestyles and emergence of pathogens.</title>
        <authorList>
            <person name="Haridas S."/>
            <person name="Albert R."/>
            <person name="Binder M."/>
            <person name="Bloem J."/>
            <person name="Labutti K."/>
            <person name="Salamov A."/>
            <person name="Andreopoulos B."/>
            <person name="Baker S."/>
            <person name="Barry K."/>
            <person name="Bills G."/>
            <person name="Bluhm B."/>
            <person name="Cannon C."/>
            <person name="Castanera R."/>
            <person name="Culley D."/>
            <person name="Daum C."/>
            <person name="Ezra D."/>
            <person name="Gonzalez J."/>
            <person name="Henrissat B."/>
            <person name="Kuo A."/>
            <person name="Liang C."/>
            <person name="Lipzen A."/>
            <person name="Lutzoni F."/>
            <person name="Magnuson J."/>
            <person name="Mondo S."/>
            <person name="Nolan M."/>
            <person name="Ohm R."/>
            <person name="Pangilinan J."/>
            <person name="Park H.-J."/>
            <person name="Ramirez L."/>
            <person name="Alfaro M."/>
            <person name="Sun H."/>
            <person name="Tritt A."/>
            <person name="Yoshinaga Y."/>
            <person name="Zwiers L.-H."/>
            <person name="Turgeon B."/>
            <person name="Goodwin S."/>
            <person name="Spatafora J."/>
            <person name="Crous P."/>
            <person name="Grigoriev I."/>
        </authorList>
    </citation>
    <scope>NUCLEOTIDE SEQUENCE</scope>
    <source>
        <strain evidence="9">CBS 121167</strain>
    </source>
</reference>
<keyword evidence="10" id="KW-1185">Reference proteome</keyword>
<evidence type="ECO:0000256" key="7">
    <source>
        <dbReference type="SAM" id="Phobius"/>
    </source>
</evidence>
<dbReference type="PANTHER" id="PTHR33048">
    <property type="entry name" value="PTH11-LIKE INTEGRAL MEMBRANE PROTEIN (AFU_ORTHOLOGUE AFUA_5G11245)"/>
    <property type="match status" value="1"/>
</dbReference>
<keyword evidence="3 7" id="KW-1133">Transmembrane helix</keyword>
<feature type="compositionally biased region" description="Polar residues" evidence="6">
    <location>
        <begin position="345"/>
        <end position="356"/>
    </location>
</feature>
<dbReference type="PANTHER" id="PTHR33048:SF129">
    <property type="entry name" value="INTEGRAL MEMBRANE PROTEIN-RELATED"/>
    <property type="match status" value="1"/>
</dbReference>
<comment type="subcellular location">
    <subcellularLocation>
        <location evidence="1">Membrane</location>
        <topology evidence="1">Multi-pass membrane protein</topology>
    </subcellularLocation>
</comment>
<name>A0A6A6B1Q3_9PEZI</name>
<feature type="transmembrane region" description="Helical" evidence="7">
    <location>
        <begin position="135"/>
        <end position="168"/>
    </location>
</feature>
<evidence type="ECO:0000256" key="4">
    <source>
        <dbReference type="ARBA" id="ARBA00023136"/>
    </source>
</evidence>
<gene>
    <name evidence="9" type="ORF">K452DRAFT_341398</name>
</gene>
<evidence type="ECO:0000313" key="10">
    <source>
        <dbReference type="Proteomes" id="UP000799438"/>
    </source>
</evidence>
<dbReference type="GO" id="GO:0016020">
    <property type="term" value="C:membrane"/>
    <property type="evidence" value="ECO:0007669"/>
    <property type="project" value="UniProtKB-SubCell"/>
</dbReference>
<proteinExistence type="inferred from homology"/>
<organism evidence="9 10">
    <name type="scientific">Aplosporella prunicola CBS 121167</name>
    <dbReference type="NCBI Taxonomy" id="1176127"/>
    <lineage>
        <taxon>Eukaryota</taxon>
        <taxon>Fungi</taxon>
        <taxon>Dikarya</taxon>
        <taxon>Ascomycota</taxon>
        <taxon>Pezizomycotina</taxon>
        <taxon>Dothideomycetes</taxon>
        <taxon>Dothideomycetes incertae sedis</taxon>
        <taxon>Botryosphaeriales</taxon>
        <taxon>Aplosporellaceae</taxon>
        <taxon>Aplosporella</taxon>
    </lineage>
</organism>
<evidence type="ECO:0000256" key="1">
    <source>
        <dbReference type="ARBA" id="ARBA00004141"/>
    </source>
</evidence>
<keyword evidence="4 7" id="KW-0472">Membrane</keyword>
<feature type="transmembrane region" description="Helical" evidence="7">
    <location>
        <begin position="266"/>
        <end position="287"/>
    </location>
</feature>
<dbReference type="AlphaFoldDB" id="A0A6A6B1Q3"/>
<keyword evidence="2 7" id="KW-0812">Transmembrane</keyword>
<feature type="region of interest" description="Disordered" evidence="6">
    <location>
        <begin position="297"/>
        <end position="323"/>
    </location>
</feature>
<feature type="transmembrane region" description="Helical" evidence="7">
    <location>
        <begin position="29"/>
        <end position="51"/>
    </location>
</feature>
<evidence type="ECO:0000256" key="2">
    <source>
        <dbReference type="ARBA" id="ARBA00022692"/>
    </source>
</evidence>
<evidence type="ECO:0000256" key="3">
    <source>
        <dbReference type="ARBA" id="ARBA00022989"/>
    </source>
</evidence>
<feature type="domain" description="Rhodopsin" evidence="8">
    <location>
        <begin position="47"/>
        <end position="288"/>
    </location>
</feature>
<sequence>MGLTIPPEVKADWLTNRQKYPFGERRGPFSTILVSILLALTLTIVGARLWARCKVRRNAGLDDWLIVAALVKSTSKRFYQFGVDRHAWEVTATQAVNFRIVTWAISIFYILVTSLVKTSILCFYRRLSEGMTNTWLFIIYGSIVFVVVYAILVIVMACVACHPMDAFWNKMDAAWTSTHRYKCFDEGAGFLASAIVSVTQDAMVCILPLIVLFRLQMPRKQKLALAGIFGVGFFLCACGIMRAASICKVYYQTYDSTWEALPAWEWTLVEIHFAIICASAPALKLFFHRVLKPSTDGSYTGGRQRQDYGHLGSSKQGTDSTRGDAAISMHDMLAYEEAATPLPSPTNGRKSTGCRS</sequence>
<protein>
    <recommendedName>
        <fullName evidence="8">Rhodopsin domain-containing protein</fullName>
    </recommendedName>
</protein>
<dbReference type="Pfam" id="PF20684">
    <property type="entry name" value="Fung_rhodopsin"/>
    <property type="match status" value="1"/>
</dbReference>
<evidence type="ECO:0000259" key="8">
    <source>
        <dbReference type="Pfam" id="PF20684"/>
    </source>
</evidence>
<feature type="transmembrane region" description="Helical" evidence="7">
    <location>
        <begin position="100"/>
        <end position="123"/>
    </location>
</feature>
<dbReference type="InterPro" id="IPR052337">
    <property type="entry name" value="SAT4-like"/>
</dbReference>
<dbReference type="EMBL" id="ML995505">
    <property type="protein sequence ID" value="KAF2137195.1"/>
    <property type="molecule type" value="Genomic_DNA"/>
</dbReference>
<dbReference type="OrthoDB" id="5329176at2759"/>
<dbReference type="Proteomes" id="UP000799438">
    <property type="component" value="Unassembled WGS sequence"/>
</dbReference>
<accession>A0A6A6B1Q3</accession>
<dbReference type="InterPro" id="IPR049326">
    <property type="entry name" value="Rhodopsin_dom_fungi"/>
</dbReference>
<feature type="region of interest" description="Disordered" evidence="6">
    <location>
        <begin position="337"/>
        <end position="356"/>
    </location>
</feature>
<evidence type="ECO:0000256" key="5">
    <source>
        <dbReference type="ARBA" id="ARBA00038359"/>
    </source>
</evidence>
<evidence type="ECO:0000256" key="6">
    <source>
        <dbReference type="SAM" id="MobiDB-lite"/>
    </source>
</evidence>
<feature type="transmembrane region" description="Helical" evidence="7">
    <location>
        <begin position="188"/>
        <end position="211"/>
    </location>
</feature>
<comment type="similarity">
    <text evidence="5">Belongs to the SAT4 family.</text>
</comment>
<dbReference type="RefSeq" id="XP_033392913.1">
    <property type="nucleotide sequence ID" value="XM_033545373.1"/>
</dbReference>
<feature type="transmembrane region" description="Helical" evidence="7">
    <location>
        <begin position="223"/>
        <end position="246"/>
    </location>
</feature>